<organism evidence="4 5">
    <name type="scientific">Aureobasidium pullulans</name>
    <name type="common">Black yeast</name>
    <name type="synonym">Pullularia pullulans</name>
    <dbReference type="NCBI Taxonomy" id="5580"/>
    <lineage>
        <taxon>Eukaryota</taxon>
        <taxon>Fungi</taxon>
        <taxon>Dikarya</taxon>
        <taxon>Ascomycota</taxon>
        <taxon>Pezizomycotina</taxon>
        <taxon>Dothideomycetes</taxon>
        <taxon>Dothideomycetidae</taxon>
        <taxon>Dothideales</taxon>
        <taxon>Saccotheciaceae</taxon>
        <taxon>Aureobasidium</taxon>
    </lineage>
</organism>
<dbReference type="Gene3D" id="3.90.25.10">
    <property type="entry name" value="UDP-galactose 4-epimerase, domain 1"/>
    <property type="match status" value="1"/>
</dbReference>
<comment type="caution">
    <text evidence="4">The sequence shown here is derived from an EMBL/GenBank/DDBJ whole genome shotgun (WGS) entry which is preliminary data.</text>
</comment>
<evidence type="ECO:0000313" key="4">
    <source>
        <dbReference type="EMBL" id="KAK6001684.1"/>
    </source>
</evidence>
<dbReference type="Gene3D" id="3.40.50.720">
    <property type="entry name" value="NAD(P)-binding Rossmann-like Domain"/>
    <property type="match status" value="1"/>
</dbReference>
<keyword evidence="5" id="KW-1185">Reference proteome</keyword>
<protein>
    <recommendedName>
        <fullName evidence="3">NmrA-like domain-containing protein</fullName>
    </recommendedName>
</protein>
<keyword evidence="1" id="KW-0521">NADP</keyword>
<dbReference type="PANTHER" id="PTHR47706">
    <property type="entry name" value="NMRA-LIKE FAMILY PROTEIN"/>
    <property type="match status" value="1"/>
</dbReference>
<dbReference type="Proteomes" id="UP001341245">
    <property type="component" value="Unassembled WGS sequence"/>
</dbReference>
<proteinExistence type="predicted"/>
<keyword evidence="2" id="KW-0560">Oxidoreductase</keyword>
<name>A0ABR0TB62_AURPU</name>
<dbReference type="InterPro" id="IPR045312">
    <property type="entry name" value="PCBER-like"/>
</dbReference>
<evidence type="ECO:0000256" key="2">
    <source>
        <dbReference type="ARBA" id="ARBA00023002"/>
    </source>
</evidence>
<reference evidence="4 5" key="1">
    <citation type="submission" date="2023-11" db="EMBL/GenBank/DDBJ databases">
        <title>Draft genome sequence and annotation of the polyextremotolerant black yeast-like fungus Aureobasidium pullulans NRRL 62042.</title>
        <authorList>
            <person name="Dielentheis-Frenken M.R.E."/>
            <person name="Wibberg D."/>
            <person name="Blank L.M."/>
            <person name="Tiso T."/>
        </authorList>
    </citation>
    <scope>NUCLEOTIDE SEQUENCE [LARGE SCALE GENOMIC DNA]</scope>
    <source>
        <strain evidence="4 5">NRRL 62042</strain>
    </source>
</reference>
<accession>A0ABR0TB62</accession>
<feature type="domain" description="NmrA-like" evidence="3">
    <location>
        <begin position="8"/>
        <end position="156"/>
    </location>
</feature>
<gene>
    <name evidence="4" type="ORF">QM012_002174</name>
</gene>
<evidence type="ECO:0000313" key="5">
    <source>
        <dbReference type="Proteomes" id="UP001341245"/>
    </source>
</evidence>
<dbReference type="CDD" id="cd05259">
    <property type="entry name" value="PCBER_SDR_a"/>
    <property type="match status" value="1"/>
</dbReference>
<evidence type="ECO:0000259" key="3">
    <source>
        <dbReference type="Pfam" id="PF05368"/>
    </source>
</evidence>
<sequence>MSASHLRNVLIVGAAGQFGSHIVQQLLEQGKHNVSALTRPQSSASMPSGLHSVRKADYHHPDDELAAAMKGQDILVIIMGYMAEASTSIALIDAAAAAGIKYIIPNEWGTDRAQVQLGKDLMLAEGQIKICKYIESKGLKWISIGCGFWYDYSLANNRERFGFDFAEKRVTIFDDGNTKITVSTWAQIGLCLARVLALPFETSSGPSISKYENSQVLVSSFHVSQRDMFESVLRVTGDQQSDWTITSEAAEDRFARGMELLQKGDLAGFTLAMYSRAVFADDAMYHESKVANAVLGLPKEDFDEATRAAVSMARNKLQC</sequence>
<dbReference type="SUPFAM" id="SSF51735">
    <property type="entry name" value="NAD(P)-binding Rossmann-fold domains"/>
    <property type="match status" value="1"/>
</dbReference>
<dbReference type="EMBL" id="JASGXD010000013">
    <property type="protein sequence ID" value="KAK6001684.1"/>
    <property type="molecule type" value="Genomic_DNA"/>
</dbReference>
<dbReference type="InterPro" id="IPR051609">
    <property type="entry name" value="NmrA/Isoflavone_reductase-like"/>
</dbReference>
<dbReference type="PANTHER" id="PTHR47706:SF7">
    <property type="entry name" value="CIPA-LIKE, PUTATIVE (AFU_ORTHOLOGUE AFUA_1G01630)-RELATED"/>
    <property type="match status" value="1"/>
</dbReference>
<dbReference type="Pfam" id="PF05368">
    <property type="entry name" value="NmrA"/>
    <property type="match status" value="1"/>
</dbReference>
<evidence type="ECO:0000256" key="1">
    <source>
        <dbReference type="ARBA" id="ARBA00022857"/>
    </source>
</evidence>
<dbReference type="InterPro" id="IPR036291">
    <property type="entry name" value="NAD(P)-bd_dom_sf"/>
</dbReference>
<dbReference type="InterPro" id="IPR008030">
    <property type="entry name" value="NmrA-like"/>
</dbReference>